<sequence>MHGLIFETSICYWQDQPGRGASTRSRVCREQGVGWGGDPPTRRAVAGEPGRPARRGGRGWGRRGCGREGAHPTHRPHTRGEDARSRTQTLRPRGTQRAGRHRAQERGEGRGGPPSSSSSSSSSAPHPPRREPARPGGPGSRAGDAHGPGHTGNGRRALKSPSVRPPQRGGGCRAAKTRRPARGGRTGDPTGARESASERGARRGGVLVGGWGGGGGRGSRVLPPSPSPRRRRRTGGGGKAGNGSGPRQARGSEAHQGAAPGSSRWGADRGGRADGQRGAPAVCGHVTPTPRNRRWRRGWPRATARGMGSKRPGGSESAARAHRGISPPEASQHRGGPAAHPERQTGLSGHTPHPRGGEGGRTPHGGLTPTATPTPRAAAGPGERSRAASVPDRGGRGWEGTQAAARTGRGGRPAAVRRGRPAHAAGAAGRGRGRRPGDQETPGHSRATRKTSAGSHRHPRTRAVPRRLGRRPFPANPWSGPHTPAPPPGPARGRPTTPGGERLTRGTEPTGRGSSQPPPAARSGERRVINQIKDPHRLAPPPSGRPGTRGGTTSRVGQTHHTGAGAQGPGGRLQRQRPNQAPAGGPKAQSPACIQRPK</sequence>
<dbReference type="Proteomes" id="UP001162501">
    <property type="component" value="Unassembled WGS sequence"/>
</dbReference>
<proteinExistence type="predicted"/>
<gene>
    <name evidence="1" type="ORF">MRATA1EN22A_LOCUS28951</name>
</gene>
<name>A0ACB1KEH3_RANTA</name>
<evidence type="ECO:0000313" key="1">
    <source>
        <dbReference type="EMBL" id="CAM9139589.1"/>
    </source>
</evidence>
<evidence type="ECO:0000313" key="2">
    <source>
        <dbReference type="Proteomes" id="UP001162501"/>
    </source>
</evidence>
<feature type="non-terminal residue" evidence="1">
    <location>
        <position position="598"/>
    </location>
</feature>
<protein>
    <submittedName>
        <fullName evidence="1">Uncharacterized protein</fullName>
    </submittedName>
</protein>
<accession>A0ACB1KEH3</accession>
<dbReference type="EMBL" id="CATOBB020000348">
    <property type="protein sequence ID" value="CAM9139589.1"/>
    <property type="molecule type" value="Genomic_DNA"/>
</dbReference>
<comment type="caution">
    <text evidence="1">The sequence shown here is derived from an EMBL/GenBank/DDBJ whole genome shotgun (WGS) entry which is preliminary data.</text>
</comment>
<organism evidence="1 2">
    <name type="scientific">Rangifer tarandus platyrhynchus</name>
    <name type="common">Svalbard reindeer</name>
    <dbReference type="NCBI Taxonomy" id="3082113"/>
    <lineage>
        <taxon>Eukaryota</taxon>
        <taxon>Metazoa</taxon>
        <taxon>Chordata</taxon>
        <taxon>Craniata</taxon>
        <taxon>Vertebrata</taxon>
        <taxon>Euteleostomi</taxon>
        <taxon>Mammalia</taxon>
        <taxon>Eutheria</taxon>
        <taxon>Laurasiatheria</taxon>
        <taxon>Artiodactyla</taxon>
        <taxon>Ruminantia</taxon>
        <taxon>Pecora</taxon>
        <taxon>Cervidae</taxon>
        <taxon>Odocoileinae</taxon>
        <taxon>Rangifer</taxon>
    </lineage>
</organism>
<reference evidence="1" key="1">
    <citation type="submission" date="2025-03" db="EMBL/GenBank/DDBJ databases">
        <authorList>
            <consortium name="ELIXIR-Norway"/>
            <consortium name="Elixir Norway"/>
        </authorList>
    </citation>
    <scope>NUCLEOTIDE SEQUENCE</scope>
</reference>